<dbReference type="InterPro" id="IPR000160">
    <property type="entry name" value="GGDEF_dom"/>
</dbReference>
<gene>
    <name evidence="6" type="ORF">LCGC14_0126430</name>
</gene>
<dbReference type="NCBIfam" id="TIGR00229">
    <property type="entry name" value="sensory_box"/>
    <property type="match status" value="2"/>
</dbReference>
<dbReference type="InterPro" id="IPR052155">
    <property type="entry name" value="Biofilm_reg_signaling"/>
</dbReference>
<dbReference type="Gene3D" id="3.30.450.20">
    <property type="entry name" value="PAS domain"/>
    <property type="match status" value="2"/>
</dbReference>
<dbReference type="InterPro" id="IPR029016">
    <property type="entry name" value="GAF-like_dom_sf"/>
</dbReference>
<dbReference type="PANTHER" id="PTHR44757">
    <property type="entry name" value="DIGUANYLATE CYCLASE DGCP"/>
    <property type="match status" value="1"/>
</dbReference>
<dbReference type="Gene3D" id="3.20.20.450">
    <property type="entry name" value="EAL domain"/>
    <property type="match status" value="1"/>
</dbReference>
<dbReference type="FunFam" id="3.20.20.450:FF:000001">
    <property type="entry name" value="Cyclic di-GMP phosphodiesterase yahA"/>
    <property type="match status" value="1"/>
</dbReference>
<dbReference type="SUPFAM" id="SSF141868">
    <property type="entry name" value="EAL domain-like"/>
    <property type="match status" value="1"/>
</dbReference>
<feature type="transmembrane region" description="Helical" evidence="1">
    <location>
        <begin position="41"/>
        <end position="60"/>
    </location>
</feature>
<feature type="domain" description="PAS" evidence="2">
    <location>
        <begin position="251"/>
        <end position="321"/>
    </location>
</feature>
<dbReference type="PROSITE" id="PS50887">
    <property type="entry name" value="GGDEF"/>
    <property type="match status" value="1"/>
</dbReference>
<accession>A0A0F9XMD5</accession>
<feature type="domain" description="PAC" evidence="3">
    <location>
        <begin position="447"/>
        <end position="499"/>
    </location>
</feature>
<dbReference type="CDD" id="cd01949">
    <property type="entry name" value="GGDEF"/>
    <property type="match status" value="1"/>
</dbReference>
<dbReference type="CDD" id="cd01948">
    <property type="entry name" value="EAL"/>
    <property type="match status" value="1"/>
</dbReference>
<feature type="domain" description="PAC" evidence="3">
    <location>
        <begin position="325"/>
        <end position="377"/>
    </location>
</feature>
<keyword evidence="1" id="KW-0812">Transmembrane</keyword>
<dbReference type="SUPFAM" id="SSF55785">
    <property type="entry name" value="PYP-like sensor domain (PAS domain)"/>
    <property type="match status" value="2"/>
</dbReference>
<name>A0A0F9XMD5_9ZZZZ</name>
<dbReference type="InterPro" id="IPR000700">
    <property type="entry name" value="PAS-assoc_C"/>
</dbReference>
<organism evidence="6">
    <name type="scientific">marine sediment metagenome</name>
    <dbReference type="NCBI Taxonomy" id="412755"/>
    <lineage>
        <taxon>unclassified sequences</taxon>
        <taxon>metagenomes</taxon>
        <taxon>ecological metagenomes</taxon>
    </lineage>
</organism>
<dbReference type="InterPro" id="IPR035919">
    <property type="entry name" value="EAL_sf"/>
</dbReference>
<dbReference type="Gene3D" id="3.30.450.40">
    <property type="match status" value="1"/>
</dbReference>
<feature type="domain" description="GGDEF" evidence="5">
    <location>
        <begin position="531"/>
        <end position="664"/>
    </location>
</feature>
<dbReference type="Pfam" id="PF00563">
    <property type="entry name" value="EAL"/>
    <property type="match status" value="1"/>
</dbReference>
<dbReference type="SMART" id="SM00052">
    <property type="entry name" value="EAL"/>
    <property type="match status" value="1"/>
</dbReference>
<dbReference type="Pfam" id="PF00989">
    <property type="entry name" value="PAS"/>
    <property type="match status" value="1"/>
</dbReference>
<dbReference type="EMBL" id="LAZR01000040">
    <property type="protein sequence ID" value="KKO00552.1"/>
    <property type="molecule type" value="Genomic_DNA"/>
</dbReference>
<dbReference type="InterPro" id="IPR001633">
    <property type="entry name" value="EAL_dom"/>
</dbReference>
<dbReference type="SUPFAM" id="SSF55073">
    <property type="entry name" value="Nucleotide cyclase"/>
    <property type="match status" value="1"/>
</dbReference>
<dbReference type="GO" id="GO:0006355">
    <property type="term" value="P:regulation of DNA-templated transcription"/>
    <property type="evidence" value="ECO:0007669"/>
    <property type="project" value="InterPro"/>
</dbReference>
<dbReference type="InterPro" id="IPR013656">
    <property type="entry name" value="PAS_4"/>
</dbReference>
<dbReference type="AlphaFoldDB" id="A0A0F9XMD5"/>
<evidence type="ECO:0000259" key="4">
    <source>
        <dbReference type="PROSITE" id="PS50883"/>
    </source>
</evidence>
<dbReference type="SUPFAM" id="SSF55781">
    <property type="entry name" value="GAF domain-like"/>
    <property type="match status" value="1"/>
</dbReference>
<dbReference type="Pfam" id="PF00990">
    <property type="entry name" value="GGDEF"/>
    <property type="match status" value="1"/>
</dbReference>
<dbReference type="InterPro" id="IPR000014">
    <property type="entry name" value="PAS"/>
</dbReference>
<protein>
    <recommendedName>
        <fullName evidence="7">Diguanylate cyclase/phosphodiesterase with PAS/PAC and GAF sensor(S)</fullName>
    </recommendedName>
</protein>
<dbReference type="SMART" id="SM00091">
    <property type="entry name" value="PAS"/>
    <property type="match status" value="2"/>
</dbReference>
<dbReference type="InterPro" id="IPR043128">
    <property type="entry name" value="Rev_trsase/Diguanyl_cyclase"/>
</dbReference>
<keyword evidence="1" id="KW-0472">Membrane</keyword>
<evidence type="ECO:0000256" key="1">
    <source>
        <dbReference type="SAM" id="Phobius"/>
    </source>
</evidence>
<evidence type="ECO:0000259" key="2">
    <source>
        <dbReference type="PROSITE" id="PS50112"/>
    </source>
</evidence>
<evidence type="ECO:0000313" key="6">
    <source>
        <dbReference type="EMBL" id="KKO00552.1"/>
    </source>
</evidence>
<evidence type="ECO:0000259" key="5">
    <source>
        <dbReference type="PROSITE" id="PS50887"/>
    </source>
</evidence>
<keyword evidence="1" id="KW-1133">Transmembrane helix</keyword>
<dbReference type="NCBIfam" id="TIGR00254">
    <property type="entry name" value="GGDEF"/>
    <property type="match status" value="1"/>
</dbReference>
<evidence type="ECO:0000259" key="3">
    <source>
        <dbReference type="PROSITE" id="PS50113"/>
    </source>
</evidence>
<proteinExistence type="predicted"/>
<dbReference type="InterPro" id="IPR012226">
    <property type="entry name" value="Diguanyl_cyclase/Pdiesterase"/>
</dbReference>
<dbReference type="CDD" id="cd00130">
    <property type="entry name" value="PAS"/>
    <property type="match status" value="2"/>
</dbReference>
<dbReference type="Gene3D" id="3.30.70.270">
    <property type="match status" value="1"/>
</dbReference>
<dbReference type="PIRSF" id="PIRSF005925">
    <property type="entry name" value="Dos"/>
    <property type="match status" value="1"/>
</dbReference>
<dbReference type="InterPro" id="IPR029787">
    <property type="entry name" value="Nucleotide_cyclase"/>
</dbReference>
<dbReference type="PROSITE" id="PS50883">
    <property type="entry name" value="EAL"/>
    <property type="match status" value="1"/>
</dbReference>
<dbReference type="PANTHER" id="PTHR44757:SF2">
    <property type="entry name" value="BIOFILM ARCHITECTURE MAINTENANCE PROTEIN MBAA"/>
    <property type="match status" value="1"/>
</dbReference>
<dbReference type="InterPro" id="IPR013767">
    <property type="entry name" value="PAS_fold"/>
</dbReference>
<feature type="domain" description="EAL" evidence="4">
    <location>
        <begin position="673"/>
        <end position="926"/>
    </location>
</feature>
<dbReference type="Pfam" id="PF08448">
    <property type="entry name" value="PAS_4"/>
    <property type="match status" value="1"/>
</dbReference>
<dbReference type="PROSITE" id="PS50112">
    <property type="entry name" value="PAS"/>
    <property type="match status" value="2"/>
</dbReference>
<dbReference type="SMART" id="SM00065">
    <property type="entry name" value="GAF"/>
    <property type="match status" value="1"/>
</dbReference>
<sequence length="926" mass="102364">MPRSTFSGGVASLFALVLLSLIGLAYSVTVDEIQPARVEMAILLLSAVAALLALGQLRLFRQSGESRLNAFDRNYREQARINAARSSVLDGLLRRSSLSSLLDDMAREWEALQPGQRVSVLLCSPETGRLFSASSPSLPAEYVKALDGLVPGENIGSCGSAVFHGEPVYVSDVTTDPRWADYAALIALGSFRACWSMPFKDENGIVLGTFAIYNDKVALPTERDISLLKEFTRLAALVVHKSRLATERETSEKRFSAIFEHAAVCILLMSPDGKLLSVNPRFEMRSGYSSHAVKDLPASELLHPDEMPGLIKGLRALRIGEAASFNMEARFLNREKALAWVNLTVTLVRDADGKALYYVMFAEEIDERKEQEQALREAAAVFEGSREGMVVLDLDFCILNVNPAYTEITGRTREQVVSQRPFVRGHTHDPQEFMRAARAALTTYGYWQGEAVIKNSKQQEVTVQVTASAVRDVDGNLSRYVVMFSDISRLRHSQEQLQLATHYDSLTGLANRTLAMQHLEQNLGRAAILNSAVAVLFVDLDRFKAVNDSLGHASGDAVLREIANRLAGCCLPGNVLARLGGDEFLLIIQEQPRTEIDRIASAICNELRQPLLLADAREIYLGASVGYACYPEDGLCAADLVRNADAAMATAKDLGRDRACGYSREMTEAANERFELDRSLRKALENHELELFYQPLVQVRSRRATGVEALLRWRHPERGMIGPDIFIPLAEQNGLIVQIGRWALNEACRQAREWQQQGLGLEFMAVNLSPKQFVDQNVVELVRTALEDSGLPATMLELEITEGALMTSAGQGEQTLHELKSLGVGIAIDDFGTGYSSLAYLRRFPLDRLKIDKSFLAGVPEQAEDNQLVTTILDMAANMHLEVVAEGVETEAQWRFLQSRGCGMCQGYLFARPMPASELVAWLTRQ</sequence>
<feature type="domain" description="PAS" evidence="2">
    <location>
        <begin position="374"/>
        <end position="419"/>
    </location>
</feature>
<dbReference type="Pfam" id="PF13185">
    <property type="entry name" value="GAF_2"/>
    <property type="match status" value="1"/>
</dbReference>
<dbReference type="PROSITE" id="PS50113">
    <property type="entry name" value="PAC"/>
    <property type="match status" value="2"/>
</dbReference>
<dbReference type="SMART" id="SM00086">
    <property type="entry name" value="PAC"/>
    <property type="match status" value="2"/>
</dbReference>
<evidence type="ECO:0008006" key="7">
    <source>
        <dbReference type="Google" id="ProtNLM"/>
    </source>
</evidence>
<dbReference type="InterPro" id="IPR003018">
    <property type="entry name" value="GAF"/>
</dbReference>
<dbReference type="InterPro" id="IPR035965">
    <property type="entry name" value="PAS-like_dom_sf"/>
</dbReference>
<reference evidence="6" key="1">
    <citation type="journal article" date="2015" name="Nature">
        <title>Complex archaea that bridge the gap between prokaryotes and eukaryotes.</title>
        <authorList>
            <person name="Spang A."/>
            <person name="Saw J.H."/>
            <person name="Jorgensen S.L."/>
            <person name="Zaremba-Niedzwiedzka K."/>
            <person name="Martijn J."/>
            <person name="Lind A.E."/>
            <person name="van Eijk R."/>
            <person name="Schleper C."/>
            <person name="Guy L."/>
            <person name="Ettema T.J."/>
        </authorList>
    </citation>
    <scope>NUCLEOTIDE SEQUENCE</scope>
</reference>
<dbReference type="InterPro" id="IPR001610">
    <property type="entry name" value="PAC"/>
</dbReference>
<dbReference type="SMART" id="SM00267">
    <property type="entry name" value="GGDEF"/>
    <property type="match status" value="1"/>
</dbReference>
<comment type="caution">
    <text evidence="6">The sequence shown here is derived from an EMBL/GenBank/DDBJ whole genome shotgun (WGS) entry which is preliminary data.</text>
</comment>